<gene>
    <name evidence="1" type="ORF">KQX54_011873</name>
</gene>
<accession>A0AAV7J3H3</accession>
<proteinExistence type="predicted"/>
<evidence type="ECO:0000313" key="2">
    <source>
        <dbReference type="Proteomes" id="UP000826195"/>
    </source>
</evidence>
<organism evidence="1 2">
    <name type="scientific">Cotesia glomerata</name>
    <name type="common">Lepidopteran parasitic wasp</name>
    <name type="synonym">Apanteles glomeratus</name>
    <dbReference type="NCBI Taxonomy" id="32391"/>
    <lineage>
        <taxon>Eukaryota</taxon>
        <taxon>Metazoa</taxon>
        <taxon>Ecdysozoa</taxon>
        <taxon>Arthropoda</taxon>
        <taxon>Hexapoda</taxon>
        <taxon>Insecta</taxon>
        <taxon>Pterygota</taxon>
        <taxon>Neoptera</taxon>
        <taxon>Endopterygota</taxon>
        <taxon>Hymenoptera</taxon>
        <taxon>Apocrita</taxon>
        <taxon>Ichneumonoidea</taxon>
        <taxon>Braconidae</taxon>
        <taxon>Microgastrinae</taxon>
        <taxon>Cotesia</taxon>
    </lineage>
</organism>
<name>A0AAV7J3H3_COTGL</name>
<evidence type="ECO:0000313" key="1">
    <source>
        <dbReference type="EMBL" id="KAH0564396.1"/>
    </source>
</evidence>
<keyword evidence="2" id="KW-1185">Reference proteome</keyword>
<dbReference type="AlphaFoldDB" id="A0AAV7J3H3"/>
<dbReference type="EMBL" id="JAHXZJ010000002">
    <property type="protein sequence ID" value="KAH0564396.1"/>
    <property type="molecule type" value="Genomic_DNA"/>
</dbReference>
<sequence length="223" mass="24901">MSTRGFDIFHTPIKHTSENQLNFRGANSLTMSNPTKMMTNVNFPGKSFTSVGVKPKGLSIRSRSDLNIALPAKSPSAIKVNEAKKSTLTLSKDKVSKNVLQIQKQGLSPNSKSPHKVVSPVFKKPLPPKVNTQVYPPAEKLASSYGFKENFDRVLRRAEALDKEANELSAILKPFNRIIKPFEDHLDREPLTIVIEKDYPRCSVRNEDLTCSDVEIPTLPDED</sequence>
<comment type="caution">
    <text evidence="1">The sequence shown here is derived from an EMBL/GenBank/DDBJ whole genome shotgun (WGS) entry which is preliminary data.</text>
</comment>
<dbReference type="Proteomes" id="UP000826195">
    <property type="component" value="Unassembled WGS sequence"/>
</dbReference>
<protein>
    <submittedName>
        <fullName evidence="1">Uncharacterized protein</fullName>
    </submittedName>
</protein>
<reference evidence="1 2" key="1">
    <citation type="journal article" date="2021" name="J. Hered.">
        <title>A chromosome-level genome assembly of the parasitoid wasp, Cotesia glomerata (Hymenoptera: Braconidae).</title>
        <authorList>
            <person name="Pinto B.J."/>
            <person name="Weis J.J."/>
            <person name="Gamble T."/>
            <person name="Ode P.J."/>
            <person name="Paul R."/>
            <person name="Zaspel J.M."/>
        </authorList>
    </citation>
    <scope>NUCLEOTIDE SEQUENCE [LARGE SCALE GENOMIC DNA]</scope>
    <source>
        <strain evidence="1">CgM1</strain>
    </source>
</reference>